<dbReference type="PROSITE" id="PS51471">
    <property type="entry name" value="FE2OG_OXY"/>
    <property type="match status" value="1"/>
</dbReference>
<evidence type="ECO:0000256" key="2">
    <source>
        <dbReference type="ARBA" id="ARBA00022723"/>
    </source>
</evidence>
<comment type="similarity">
    <text evidence="1 5">Belongs to the iron/ascorbate-dependent oxidoreductase family.</text>
</comment>
<evidence type="ECO:0000256" key="5">
    <source>
        <dbReference type="RuleBase" id="RU003682"/>
    </source>
</evidence>
<dbReference type="PRINTS" id="PR00682">
    <property type="entry name" value="IPNSYNTHASE"/>
</dbReference>
<dbReference type="Proteomes" id="UP001295423">
    <property type="component" value="Unassembled WGS sequence"/>
</dbReference>
<proteinExistence type="inferred from homology"/>
<reference evidence="7" key="1">
    <citation type="submission" date="2023-08" db="EMBL/GenBank/DDBJ databases">
        <authorList>
            <person name="Audoor S."/>
            <person name="Bilcke G."/>
        </authorList>
    </citation>
    <scope>NUCLEOTIDE SEQUENCE</scope>
</reference>
<protein>
    <recommendedName>
        <fullName evidence="6">Fe2OG dioxygenase domain-containing protein</fullName>
    </recommendedName>
</protein>
<evidence type="ECO:0000313" key="8">
    <source>
        <dbReference type="Proteomes" id="UP001295423"/>
    </source>
</evidence>
<dbReference type="Gene3D" id="2.60.120.330">
    <property type="entry name" value="B-lactam Antibiotic, Isopenicillin N Synthase, Chain"/>
    <property type="match status" value="1"/>
</dbReference>
<dbReference type="PANTHER" id="PTHR10209">
    <property type="entry name" value="OXIDOREDUCTASE, 2OG-FE II OXYGENASE FAMILY PROTEIN"/>
    <property type="match status" value="1"/>
</dbReference>
<keyword evidence="4 5" id="KW-0408">Iron</keyword>
<feature type="domain" description="Fe2OG dioxygenase" evidence="6">
    <location>
        <begin position="180"/>
        <end position="281"/>
    </location>
</feature>
<evidence type="ECO:0000313" key="7">
    <source>
        <dbReference type="EMBL" id="CAJ1966012.1"/>
    </source>
</evidence>
<dbReference type="AlphaFoldDB" id="A0AAD2JN07"/>
<evidence type="ECO:0000256" key="3">
    <source>
        <dbReference type="ARBA" id="ARBA00023002"/>
    </source>
</evidence>
<name>A0AAD2JN07_9STRA</name>
<dbReference type="PANTHER" id="PTHR10209:SF867">
    <property type="entry name" value="2-OXOGLUTARATE (2OG) AND FE(II)-DEPENDENT OXYGENASE SUPERFAMILY PROTEIN"/>
    <property type="match status" value="1"/>
</dbReference>
<evidence type="ECO:0000256" key="1">
    <source>
        <dbReference type="ARBA" id="ARBA00008056"/>
    </source>
</evidence>
<dbReference type="Pfam" id="PF14226">
    <property type="entry name" value="DIOX_N"/>
    <property type="match status" value="1"/>
</dbReference>
<dbReference type="GO" id="GO:0046872">
    <property type="term" value="F:metal ion binding"/>
    <property type="evidence" value="ECO:0007669"/>
    <property type="project" value="UniProtKB-KW"/>
</dbReference>
<keyword evidence="3 5" id="KW-0560">Oxidoreductase</keyword>
<organism evidence="7 8">
    <name type="scientific">Cylindrotheca closterium</name>
    <dbReference type="NCBI Taxonomy" id="2856"/>
    <lineage>
        <taxon>Eukaryota</taxon>
        <taxon>Sar</taxon>
        <taxon>Stramenopiles</taxon>
        <taxon>Ochrophyta</taxon>
        <taxon>Bacillariophyta</taxon>
        <taxon>Bacillariophyceae</taxon>
        <taxon>Bacillariophycidae</taxon>
        <taxon>Bacillariales</taxon>
        <taxon>Bacillariaceae</taxon>
        <taxon>Cylindrotheca</taxon>
    </lineage>
</organism>
<dbReference type="Pfam" id="PF03171">
    <property type="entry name" value="2OG-FeII_Oxy"/>
    <property type="match status" value="1"/>
</dbReference>
<keyword evidence="2 5" id="KW-0479">Metal-binding</keyword>
<dbReference type="InterPro" id="IPR005123">
    <property type="entry name" value="Oxoglu/Fe-dep_dioxygenase_dom"/>
</dbReference>
<dbReference type="EMBL" id="CAKOGP040002247">
    <property type="protein sequence ID" value="CAJ1966012.1"/>
    <property type="molecule type" value="Genomic_DNA"/>
</dbReference>
<sequence length="325" mass="36633">MTEPTPTTTTIPIIYLNDPDEASNVAKLRQCCLEHGFFYLGGHGMEDIFPKMFAESQRLFELSQEEKLGLYDAKMSRGYQALGSETLDPVLSKHGDSKEGFYIGNHIPVTDKRYNPAKLKGPNVWPTADNCSLEKPTQFVDTMQEYHSRASAAGLQVIQLLALALGLPNKHDLDHNFTENWATVRLLHYAAVQSQPQEGLFACGAHSDYGMITLLLTDENPGLQILSNQEWVDVPPKKDLFVVNLGDMLERWTNGMFRSTMHRVVTTGDQERYSVPFFYEPNFDAPVECLSVCCSEENPAKYPPTTAGQHILDKYNQTREDFKSD</sequence>
<keyword evidence="8" id="KW-1185">Reference proteome</keyword>
<dbReference type="InterPro" id="IPR026992">
    <property type="entry name" value="DIOX_N"/>
</dbReference>
<evidence type="ECO:0000256" key="4">
    <source>
        <dbReference type="ARBA" id="ARBA00023004"/>
    </source>
</evidence>
<dbReference type="InterPro" id="IPR027443">
    <property type="entry name" value="IPNS-like_sf"/>
</dbReference>
<gene>
    <name evidence="7" type="ORF">CYCCA115_LOCUS21596</name>
</gene>
<dbReference type="SUPFAM" id="SSF51197">
    <property type="entry name" value="Clavaminate synthase-like"/>
    <property type="match status" value="1"/>
</dbReference>
<comment type="caution">
    <text evidence="7">The sequence shown here is derived from an EMBL/GenBank/DDBJ whole genome shotgun (WGS) entry which is preliminary data.</text>
</comment>
<dbReference type="GO" id="GO:0016491">
    <property type="term" value="F:oxidoreductase activity"/>
    <property type="evidence" value="ECO:0007669"/>
    <property type="project" value="UniProtKB-KW"/>
</dbReference>
<evidence type="ECO:0000259" key="6">
    <source>
        <dbReference type="PROSITE" id="PS51471"/>
    </source>
</evidence>
<dbReference type="InterPro" id="IPR044861">
    <property type="entry name" value="IPNS-like_FE2OG_OXY"/>
</dbReference>
<accession>A0AAD2JN07</accession>